<feature type="region of interest" description="Disordered" evidence="6">
    <location>
        <begin position="221"/>
        <end position="316"/>
    </location>
</feature>
<proteinExistence type="predicted"/>
<feature type="region of interest" description="Disordered" evidence="6">
    <location>
        <begin position="334"/>
        <end position="510"/>
    </location>
</feature>
<keyword evidence="4" id="KW-0862">Zinc</keyword>
<dbReference type="GO" id="GO:0005096">
    <property type="term" value="F:GTPase activator activity"/>
    <property type="evidence" value="ECO:0007669"/>
    <property type="project" value="UniProtKB-KW"/>
</dbReference>
<dbReference type="PANTHER" id="PTHR45686:SF4">
    <property type="entry name" value="ADP-RIBOSYLATION FACTOR GTPASE ACTIVATING PROTEIN 3, ISOFORM H"/>
    <property type="match status" value="1"/>
</dbReference>
<dbReference type="GO" id="GO:0000139">
    <property type="term" value="C:Golgi membrane"/>
    <property type="evidence" value="ECO:0007669"/>
    <property type="project" value="GOC"/>
</dbReference>
<dbReference type="RefSeq" id="XP_025376752.1">
    <property type="nucleotide sequence ID" value="XM_025523626.1"/>
</dbReference>
<evidence type="ECO:0000256" key="4">
    <source>
        <dbReference type="ARBA" id="ARBA00022833"/>
    </source>
</evidence>
<feature type="compositionally biased region" description="Low complexity" evidence="6">
    <location>
        <begin position="260"/>
        <end position="282"/>
    </location>
</feature>
<dbReference type="SMART" id="SM00105">
    <property type="entry name" value="ArfGap"/>
    <property type="match status" value="1"/>
</dbReference>
<dbReference type="GeneID" id="37045542"/>
<dbReference type="InterPro" id="IPR037278">
    <property type="entry name" value="ARFGAP/RecO"/>
</dbReference>
<dbReference type="Pfam" id="PF01412">
    <property type="entry name" value="ArfGap"/>
    <property type="match status" value="1"/>
</dbReference>
<evidence type="ECO:0000256" key="3">
    <source>
        <dbReference type="ARBA" id="ARBA00022771"/>
    </source>
</evidence>
<name>A0A316YL67_9BASI</name>
<feature type="domain" description="Arf-GAP" evidence="7">
    <location>
        <begin position="13"/>
        <end position="134"/>
    </location>
</feature>
<dbReference type="GO" id="GO:0048205">
    <property type="term" value="P:COPI coating of Golgi vesicle"/>
    <property type="evidence" value="ECO:0007669"/>
    <property type="project" value="TreeGrafter"/>
</dbReference>
<dbReference type="InParanoid" id="A0A316YL67"/>
<protein>
    <submittedName>
        <fullName evidence="8">ArfGap-domain-containing protein</fullName>
    </submittedName>
</protein>
<keyword evidence="1" id="KW-0343">GTPase activation</keyword>
<dbReference type="EMBL" id="KZ819637">
    <property type="protein sequence ID" value="PWN89554.1"/>
    <property type="molecule type" value="Genomic_DNA"/>
</dbReference>
<evidence type="ECO:0000256" key="2">
    <source>
        <dbReference type="ARBA" id="ARBA00022723"/>
    </source>
</evidence>
<reference evidence="8 9" key="1">
    <citation type="journal article" date="2018" name="Mol. Biol. Evol.">
        <title>Broad Genomic Sampling Reveals a Smut Pathogenic Ancestry of the Fungal Clade Ustilaginomycotina.</title>
        <authorList>
            <person name="Kijpornyongpan T."/>
            <person name="Mondo S.J."/>
            <person name="Barry K."/>
            <person name="Sandor L."/>
            <person name="Lee J."/>
            <person name="Lipzen A."/>
            <person name="Pangilinan J."/>
            <person name="LaButti K."/>
            <person name="Hainaut M."/>
            <person name="Henrissat B."/>
            <person name="Grigoriev I.V."/>
            <person name="Spatafora J.W."/>
            <person name="Aime M.C."/>
        </authorList>
    </citation>
    <scope>NUCLEOTIDE SEQUENCE [LARGE SCALE GENOMIC DNA]</scope>
    <source>
        <strain evidence="8 9">MCA 4198</strain>
    </source>
</reference>
<dbReference type="AlphaFoldDB" id="A0A316YL67"/>
<dbReference type="CDD" id="cd08831">
    <property type="entry name" value="ArfGap_ArfGap2_3_like"/>
    <property type="match status" value="1"/>
</dbReference>
<dbReference type="STRING" id="215250.A0A316YL67"/>
<evidence type="ECO:0000256" key="5">
    <source>
        <dbReference type="PROSITE-ProRule" id="PRU00288"/>
    </source>
</evidence>
<feature type="compositionally biased region" description="Basic and acidic residues" evidence="6">
    <location>
        <begin position="299"/>
        <end position="316"/>
    </location>
</feature>
<feature type="compositionally biased region" description="Polar residues" evidence="6">
    <location>
        <begin position="468"/>
        <end position="479"/>
    </location>
</feature>
<evidence type="ECO:0000256" key="1">
    <source>
        <dbReference type="ARBA" id="ARBA00022468"/>
    </source>
</evidence>
<evidence type="ECO:0000313" key="9">
    <source>
        <dbReference type="Proteomes" id="UP000245768"/>
    </source>
</evidence>
<gene>
    <name evidence="8" type="ORF">FA10DRAFT_280539</name>
</gene>
<dbReference type="FunCoup" id="A0A316YL67">
    <property type="interactions" value="322"/>
</dbReference>
<feature type="compositionally biased region" description="Low complexity" evidence="6">
    <location>
        <begin position="221"/>
        <end position="252"/>
    </location>
</feature>
<dbReference type="InterPro" id="IPR038508">
    <property type="entry name" value="ArfGAP_dom_sf"/>
</dbReference>
<feature type="compositionally biased region" description="Gly residues" evidence="6">
    <location>
        <begin position="490"/>
        <end position="504"/>
    </location>
</feature>
<evidence type="ECO:0000313" key="8">
    <source>
        <dbReference type="EMBL" id="PWN89554.1"/>
    </source>
</evidence>
<dbReference type="PROSITE" id="PS50115">
    <property type="entry name" value="ARFGAP"/>
    <property type="match status" value="1"/>
</dbReference>
<keyword evidence="9" id="KW-1185">Reference proteome</keyword>
<feature type="compositionally biased region" description="Low complexity" evidence="6">
    <location>
        <begin position="397"/>
        <end position="413"/>
    </location>
</feature>
<evidence type="ECO:0000259" key="7">
    <source>
        <dbReference type="PROSITE" id="PS50115"/>
    </source>
</evidence>
<evidence type="ECO:0000256" key="6">
    <source>
        <dbReference type="SAM" id="MobiDB-lite"/>
    </source>
</evidence>
<dbReference type="SUPFAM" id="SSF57863">
    <property type="entry name" value="ArfGap/RecO-like zinc finger"/>
    <property type="match status" value="1"/>
</dbReference>
<dbReference type="Proteomes" id="UP000245768">
    <property type="component" value="Unassembled WGS sequence"/>
</dbReference>
<dbReference type="InterPro" id="IPR001164">
    <property type="entry name" value="ArfGAP_dom"/>
</dbReference>
<dbReference type="OrthoDB" id="983479at2759"/>
<dbReference type="PANTHER" id="PTHR45686">
    <property type="entry name" value="ADP-RIBOSYLATION FACTOR GTPASE ACTIVATING PROTEIN 3, ISOFORM H-RELATED"/>
    <property type="match status" value="1"/>
</dbReference>
<sequence>MSSDSGPPKEELAQIFKHLKSLRKENKQCFDCGAKNPSWASATFGIYICLDCSSVHRNMGVHISFVRSTNLDSWTWSQLRLMKVGGNGPAFDYFSRHGGSSLLTPGTEGKVKFTSATARGYKEELTKRVQEDAKGGPIGARVAFPGLNFGGGSIEGNGSSDASISNSAGPNANADDFFDDWDKPAGNSASANLAAASVKKQATAAASAPPGIGRRAIVANNSSSTAPSSGISTPDRGSSPSITSSSTIKSSSLGGGSRGPSGARKGALGATKVGAGTGAVKKGLGGVRKGGAPINFEEAEARAKAEEAEAKRLEDEALKHKESIEQAETFAKAAIQKAQADQAAARAAESSSSSGGVGGGKAGAPTSPTSPRSPTGPKGRGSIETERLGMGFGKLNIAQQRIQAQQASSKSNGGASGSTDSLNGSGEEPSYARSKFAGQKSISSDQYFERGGYDPNVSSEAKERLQGFSGQTSISSNQYFGREEDEDAEGGGYSAAAGGPGGEDWTGDLESAARDYYQRLMANPDVQSGIESFRAGALKLSQYLEDMSRNGA</sequence>
<organism evidence="8 9">
    <name type="scientific">Acaromyces ingoldii</name>
    <dbReference type="NCBI Taxonomy" id="215250"/>
    <lineage>
        <taxon>Eukaryota</taxon>
        <taxon>Fungi</taxon>
        <taxon>Dikarya</taxon>
        <taxon>Basidiomycota</taxon>
        <taxon>Ustilaginomycotina</taxon>
        <taxon>Exobasidiomycetes</taxon>
        <taxon>Exobasidiales</taxon>
        <taxon>Cryptobasidiaceae</taxon>
        <taxon>Acaromyces</taxon>
    </lineage>
</organism>
<feature type="compositionally biased region" description="Low complexity" evidence="6">
    <location>
        <begin position="334"/>
        <end position="354"/>
    </location>
</feature>
<accession>A0A316YL67</accession>
<dbReference type="PRINTS" id="PR00405">
    <property type="entry name" value="REVINTRACTNG"/>
</dbReference>
<feature type="compositionally biased region" description="Low complexity" evidence="6">
    <location>
        <begin position="363"/>
        <end position="377"/>
    </location>
</feature>
<dbReference type="Gene3D" id="1.10.220.150">
    <property type="entry name" value="Arf GTPase activating protein"/>
    <property type="match status" value="1"/>
</dbReference>
<keyword evidence="3 5" id="KW-0863">Zinc-finger</keyword>
<keyword evidence="2" id="KW-0479">Metal-binding</keyword>
<dbReference type="GO" id="GO:0008270">
    <property type="term" value="F:zinc ion binding"/>
    <property type="evidence" value="ECO:0007669"/>
    <property type="project" value="UniProtKB-KW"/>
</dbReference>